<keyword evidence="4 10" id="KW-1003">Cell membrane</keyword>
<reference evidence="12" key="1">
    <citation type="submission" date="2016-11" db="EMBL/GenBank/DDBJ databases">
        <authorList>
            <person name="Jaros S."/>
            <person name="Januszkiewicz K."/>
            <person name="Wedrychowicz H."/>
        </authorList>
    </citation>
    <scope>NUCLEOTIDE SEQUENCE [LARGE SCALE GENOMIC DNA]</scope>
    <source>
        <strain evidence="12">DSM 4029</strain>
    </source>
</reference>
<dbReference type="PANTHER" id="PTHR34182:SF1">
    <property type="entry name" value="PROTEIN-EXPORT MEMBRANE PROTEIN SECG"/>
    <property type="match status" value="1"/>
</dbReference>
<evidence type="ECO:0000256" key="6">
    <source>
        <dbReference type="ARBA" id="ARBA00022927"/>
    </source>
</evidence>
<keyword evidence="8 10" id="KW-0811">Translocation</keyword>
<comment type="caution">
    <text evidence="11">The sequence shown here is derived from an EMBL/GenBank/DDBJ whole genome shotgun (WGS) entry which is preliminary data.</text>
</comment>
<dbReference type="RefSeq" id="WP_021659757.1">
    <property type="nucleotide sequence ID" value="NZ_FQVY01000001.1"/>
</dbReference>
<dbReference type="GO" id="GO:0015450">
    <property type="term" value="F:protein-transporting ATPase activity"/>
    <property type="evidence" value="ECO:0007669"/>
    <property type="project" value="UniProtKB-UniRule"/>
</dbReference>
<evidence type="ECO:0000256" key="2">
    <source>
        <dbReference type="ARBA" id="ARBA00008445"/>
    </source>
</evidence>
<dbReference type="GO" id="GO:0043952">
    <property type="term" value="P:protein transport by the Sec complex"/>
    <property type="evidence" value="ECO:0007669"/>
    <property type="project" value="TreeGrafter"/>
</dbReference>
<comment type="similarity">
    <text evidence="2 10">Belongs to the SecG family.</text>
</comment>
<accession>A0AAQ1RUR4</accession>
<keyword evidence="3 10" id="KW-0813">Transport</keyword>
<name>A0AAQ1RUR4_9FIRM</name>
<evidence type="ECO:0000256" key="8">
    <source>
        <dbReference type="ARBA" id="ARBA00023010"/>
    </source>
</evidence>
<evidence type="ECO:0000256" key="3">
    <source>
        <dbReference type="ARBA" id="ARBA00022448"/>
    </source>
</evidence>
<dbReference type="GO" id="GO:0065002">
    <property type="term" value="P:intracellular protein transmembrane transport"/>
    <property type="evidence" value="ECO:0007669"/>
    <property type="project" value="TreeGrafter"/>
</dbReference>
<dbReference type="Pfam" id="PF03840">
    <property type="entry name" value="SecG"/>
    <property type="match status" value="1"/>
</dbReference>
<evidence type="ECO:0000313" key="11">
    <source>
        <dbReference type="EMBL" id="SHF61014.1"/>
    </source>
</evidence>
<comment type="function">
    <text evidence="10">Involved in protein export. Participates in an early event of protein translocation.</text>
</comment>
<keyword evidence="5 10" id="KW-0812">Transmembrane</keyword>
<evidence type="ECO:0000256" key="1">
    <source>
        <dbReference type="ARBA" id="ARBA00004651"/>
    </source>
</evidence>
<evidence type="ECO:0000256" key="7">
    <source>
        <dbReference type="ARBA" id="ARBA00022989"/>
    </source>
</evidence>
<dbReference type="NCBIfam" id="TIGR00810">
    <property type="entry name" value="secG"/>
    <property type="match status" value="1"/>
</dbReference>
<feature type="transmembrane region" description="Helical" evidence="10">
    <location>
        <begin position="63"/>
        <end position="82"/>
    </location>
</feature>
<proteinExistence type="inferred from homology"/>
<dbReference type="GO" id="GO:0009306">
    <property type="term" value="P:protein secretion"/>
    <property type="evidence" value="ECO:0007669"/>
    <property type="project" value="UniProtKB-UniRule"/>
</dbReference>
<evidence type="ECO:0000313" key="12">
    <source>
        <dbReference type="Proteomes" id="UP000184089"/>
    </source>
</evidence>
<protein>
    <recommendedName>
        <fullName evidence="10">Protein-export membrane protein SecG</fullName>
    </recommendedName>
</protein>
<dbReference type="AlphaFoldDB" id="A0AAQ1RUR4"/>
<dbReference type="EMBL" id="FQVY01000001">
    <property type="protein sequence ID" value="SHF61014.1"/>
    <property type="molecule type" value="Genomic_DNA"/>
</dbReference>
<keyword evidence="9 10" id="KW-0472">Membrane</keyword>
<comment type="caution">
    <text evidence="10">Lacks conserved residue(s) required for the propagation of feature annotation.</text>
</comment>
<evidence type="ECO:0000256" key="9">
    <source>
        <dbReference type="ARBA" id="ARBA00023136"/>
    </source>
</evidence>
<keyword evidence="7 10" id="KW-1133">Transmembrane helix</keyword>
<dbReference type="Proteomes" id="UP000184089">
    <property type="component" value="Unassembled WGS sequence"/>
</dbReference>
<dbReference type="InterPro" id="IPR004692">
    <property type="entry name" value="SecG"/>
</dbReference>
<evidence type="ECO:0000256" key="4">
    <source>
        <dbReference type="ARBA" id="ARBA00022475"/>
    </source>
</evidence>
<dbReference type="PANTHER" id="PTHR34182">
    <property type="entry name" value="PROTEIN-EXPORT MEMBRANE PROTEIN SECG"/>
    <property type="match status" value="1"/>
</dbReference>
<sequence>MNTIQIVAGVLLIIACLVIILMVMMQEATSGMSGAISGGATQSYLGRSGGRTPEALLSKWTKIAAVAFFVLTILVGVLEIFFK</sequence>
<dbReference type="GO" id="GO:0005886">
    <property type="term" value="C:plasma membrane"/>
    <property type="evidence" value="ECO:0007669"/>
    <property type="project" value="UniProtKB-SubCell"/>
</dbReference>
<evidence type="ECO:0000256" key="10">
    <source>
        <dbReference type="RuleBase" id="RU365087"/>
    </source>
</evidence>
<evidence type="ECO:0000256" key="5">
    <source>
        <dbReference type="ARBA" id="ARBA00022692"/>
    </source>
</evidence>
<organism evidence="11 12">
    <name type="scientific">Bittarella massiliensis</name>
    <name type="common">ex Durand et al. 2017</name>
    <dbReference type="NCBI Taxonomy" id="1720313"/>
    <lineage>
        <taxon>Bacteria</taxon>
        <taxon>Bacillati</taxon>
        <taxon>Bacillota</taxon>
        <taxon>Clostridia</taxon>
        <taxon>Eubacteriales</taxon>
        <taxon>Oscillospiraceae</taxon>
        <taxon>Bittarella (ex Durand et al. 2017)</taxon>
    </lineage>
</organism>
<comment type="subcellular location">
    <subcellularLocation>
        <location evidence="1 10">Cell membrane</location>
        <topology evidence="1 10">Multi-pass membrane protein</topology>
    </subcellularLocation>
</comment>
<keyword evidence="6 10" id="KW-0653">Protein transport</keyword>
<dbReference type="PRINTS" id="PR01651">
    <property type="entry name" value="SECGEXPORT"/>
</dbReference>
<gene>
    <name evidence="11" type="ORF">SAMN05444424_0052</name>
</gene>